<dbReference type="SUPFAM" id="SSF57850">
    <property type="entry name" value="RING/U-box"/>
    <property type="match status" value="1"/>
</dbReference>
<evidence type="ECO:0000256" key="7">
    <source>
        <dbReference type="ARBA" id="ARBA00022833"/>
    </source>
</evidence>
<dbReference type="CDD" id="cd16541">
    <property type="entry name" value="RING-HC_RNF123"/>
    <property type="match status" value="1"/>
</dbReference>
<dbReference type="GO" id="GO:0008270">
    <property type="term" value="F:zinc ion binding"/>
    <property type="evidence" value="ECO:0007669"/>
    <property type="project" value="UniProtKB-KW"/>
</dbReference>
<feature type="domain" description="RING-type" evidence="9">
    <location>
        <begin position="1229"/>
        <end position="1267"/>
    </location>
</feature>
<dbReference type="InterPro" id="IPR001870">
    <property type="entry name" value="B30.2/SPRY"/>
</dbReference>
<dbReference type="InterPro" id="IPR001841">
    <property type="entry name" value="Znf_RING"/>
</dbReference>
<dbReference type="InterPro" id="IPR003877">
    <property type="entry name" value="SPRY_dom"/>
</dbReference>
<dbReference type="SMART" id="SM00449">
    <property type="entry name" value="SPRY"/>
    <property type="match status" value="1"/>
</dbReference>
<dbReference type="GO" id="GO:0016567">
    <property type="term" value="P:protein ubiquitination"/>
    <property type="evidence" value="ECO:0007669"/>
    <property type="project" value="InterPro"/>
</dbReference>
<dbReference type="InterPro" id="IPR013320">
    <property type="entry name" value="ConA-like_dom_sf"/>
</dbReference>
<keyword evidence="5 8" id="KW-0863">Zinc-finger</keyword>
<dbReference type="GO" id="GO:0005737">
    <property type="term" value="C:cytoplasm"/>
    <property type="evidence" value="ECO:0007669"/>
    <property type="project" value="TreeGrafter"/>
</dbReference>
<gene>
    <name evidence="11" type="primary">RKP_1</name>
    <name evidence="11" type="ORF">g.57218</name>
</gene>
<keyword evidence="4" id="KW-0479">Metal-binding</keyword>
<sequence>MREKQSGSMAAEDGRRVGGFSSGLAVLLSGEDSKGKAQRTHLVSCCDDIRYQSIEHVLEHVFDLPSKSVPSSKRPVDVDFVRSIIDSQRWKYELEKCSGTAKREGLVVKDDGHAPNVVALDEMSICGELRTHRRPLQVESFAMFSSARANTCVSKGKWMYEVVLETSGILQLGWATLACPFTDRKGVGDSDDSYAFDGRRVKKWNKEAKAYGQPWVVGDVIGCCIDLEGAKISFSRNGVPLGVAFEGIRRSGTELNYYPAVSLLEGERCNLNFGSHPFKYPGDGFFPIQSPPASDFFCTYLLQCLSRVMELQYLDKSDSASFQRLRRLKRFSLLEELFDPISHGICEELFSIVGKSESSAEYIASGSLLLFLLGLFGRQAPHDCVSLDRVVDLFLEFPGSHVLFHHLIKALSSNCRIAPLVLMDCPFSGSYPYLALACHILKHEELMILWWKSTDFEYSLEGFLSRKGPNKQDLQCLIPSVWRPGSSEEMYVESSMMLTTTALSGAVNKIEELQRDLCRLVIKFIPPISPPQSPGSVFRTFLRNFIMKVRGADHKMASSGAPHNSVLVSLYMVILHFLSESSALEGVYEWMNGSRTKSGGFLHRSGKRSFPTGLLLRTDPHRTSIPRLGGSFFHLMKSHPINHDEIEEATWDEGCFDSEDTKVTHSTRQKPCCCSGFDVDLLKILKDPIRFTTKGPRAACSPMPERSAHVAAECSAGSLNDEIVDKPSSSDQAESTFGCRPLQQLENVSSSSHSSSAILREEELLDALLLLYHLGVSANFKQAFYYKSHQTSLNTLLDDIDKQIREKSCTEQQKRLREARNVYREELVDCIRQCTWYRVSFSSRWKQRGTYAMCIWIVELLLVLSSDDSLFAYVPEFYLETVVDCVLALCRSDPPFVSSAILIKDGLASFVTLVVAHFTDPRILSADIKDLLLQSISFLARYKDYVIAFENNKVAVQRMPRALLSAFDNRSWILVTNILNHICSGSGFGPTKHGDSSSSMIFQALVREACVQDEQLFCSFLNRLFNTLSLMMTEFSIMVREMQDNYPVLDPQQRKCNIIFDLSCGLARILEFFALEIPQAFLQGPDINLRRLTELIVFVLNHLISAADADFFDISLRRHGQYSEKTNRAMMLGPLVGILVNLMDASAKSLPGDQNDVVGVFATMDCPSVRCGLQYLLDYNWGGVLREDASLAKLAMLEHFASCLRSRTEAVEGRGGSSAEGKEDDKDYCCICYASDSDTQFEPCHHRSCFGCITRHLLNGQRCFFCNATLVDVVRIDRGRPVV</sequence>
<evidence type="ECO:0000256" key="3">
    <source>
        <dbReference type="ARBA" id="ARBA00022679"/>
    </source>
</evidence>
<evidence type="ECO:0000256" key="8">
    <source>
        <dbReference type="PROSITE-ProRule" id="PRU00175"/>
    </source>
</evidence>
<name>A0A1D1Z8J2_9ARAE</name>
<feature type="domain" description="B30.2/SPRY" evidence="10">
    <location>
        <begin position="85"/>
        <end position="278"/>
    </location>
</feature>
<dbReference type="Pfam" id="PF13920">
    <property type="entry name" value="zf-C3HC4_3"/>
    <property type="match status" value="1"/>
</dbReference>
<dbReference type="GO" id="GO:0000151">
    <property type="term" value="C:ubiquitin ligase complex"/>
    <property type="evidence" value="ECO:0007669"/>
    <property type="project" value="InterPro"/>
</dbReference>
<evidence type="ECO:0000256" key="4">
    <source>
        <dbReference type="ARBA" id="ARBA00022723"/>
    </source>
</evidence>
<proteinExistence type="predicted"/>
<dbReference type="PANTHER" id="PTHR13363">
    <property type="entry name" value="RING FINGER AND SRY DOMAIN-CONTAINING"/>
    <property type="match status" value="1"/>
</dbReference>
<dbReference type="EMBL" id="GDJX01004722">
    <property type="protein sequence ID" value="JAT63214.1"/>
    <property type="molecule type" value="Transcribed_RNA"/>
</dbReference>
<dbReference type="InterPro" id="IPR045737">
    <property type="entry name" value="RKP_N"/>
</dbReference>
<organism evidence="11">
    <name type="scientific">Anthurium amnicola</name>
    <dbReference type="NCBI Taxonomy" id="1678845"/>
    <lineage>
        <taxon>Eukaryota</taxon>
        <taxon>Viridiplantae</taxon>
        <taxon>Streptophyta</taxon>
        <taxon>Embryophyta</taxon>
        <taxon>Tracheophyta</taxon>
        <taxon>Spermatophyta</taxon>
        <taxon>Magnoliopsida</taxon>
        <taxon>Liliopsida</taxon>
        <taxon>Araceae</taxon>
        <taxon>Pothoideae</taxon>
        <taxon>Potheae</taxon>
        <taxon>Anthurium</taxon>
    </lineage>
</organism>
<dbReference type="PROSITE" id="PS50089">
    <property type="entry name" value="ZF_RING_2"/>
    <property type="match status" value="1"/>
</dbReference>
<dbReference type="PANTHER" id="PTHR13363:SF5">
    <property type="entry name" value="E3 UBIQUITIN-PROTEIN LIGASE RNF123"/>
    <property type="match status" value="1"/>
</dbReference>
<dbReference type="Pfam" id="PF10408">
    <property type="entry name" value="Ufd2P_core"/>
    <property type="match status" value="1"/>
</dbReference>
<protein>
    <recommendedName>
        <fullName evidence="2">RING-type E3 ubiquitin transferase</fullName>
        <ecNumber evidence="2">2.3.2.27</ecNumber>
    </recommendedName>
</protein>
<evidence type="ECO:0000256" key="6">
    <source>
        <dbReference type="ARBA" id="ARBA00022786"/>
    </source>
</evidence>
<dbReference type="InterPro" id="IPR057987">
    <property type="entry name" value="TPR_RNF123/RKP"/>
</dbReference>
<evidence type="ECO:0000256" key="2">
    <source>
        <dbReference type="ARBA" id="ARBA00012483"/>
    </source>
</evidence>
<keyword evidence="7" id="KW-0862">Zinc</keyword>
<dbReference type="PROSITE" id="PS50188">
    <property type="entry name" value="B302_SPRY"/>
    <property type="match status" value="1"/>
</dbReference>
<dbReference type="EC" id="2.3.2.27" evidence="2"/>
<keyword evidence="3" id="KW-0808">Transferase</keyword>
<dbReference type="InterPro" id="IPR013083">
    <property type="entry name" value="Znf_RING/FYVE/PHD"/>
</dbReference>
<dbReference type="SUPFAM" id="SSF49899">
    <property type="entry name" value="Concanavalin A-like lectins/glucanases"/>
    <property type="match status" value="1"/>
</dbReference>
<dbReference type="InterPro" id="IPR043136">
    <property type="entry name" value="B30.2/SPRY_sf"/>
</dbReference>
<reference evidence="11" key="1">
    <citation type="submission" date="2015-07" db="EMBL/GenBank/DDBJ databases">
        <title>Transcriptome Assembly of Anthurium amnicola.</title>
        <authorList>
            <person name="Suzuki J."/>
        </authorList>
    </citation>
    <scope>NUCLEOTIDE SEQUENCE</scope>
</reference>
<dbReference type="FunFam" id="2.60.120.920:FF:000053">
    <property type="entry name" value="E3 ubiquitin-protein ligase RKP"/>
    <property type="match status" value="1"/>
</dbReference>
<evidence type="ECO:0000259" key="10">
    <source>
        <dbReference type="PROSITE" id="PS50188"/>
    </source>
</evidence>
<dbReference type="Pfam" id="PF00622">
    <property type="entry name" value="SPRY"/>
    <property type="match status" value="1"/>
</dbReference>
<dbReference type="Pfam" id="PF19322">
    <property type="entry name" value="RKP_N"/>
    <property type="match status" value="1"/>
</dbReference>
<accession>A0A1D1Z8J2</accession>
<dbReference type="Gene3D" id="3.30.40.10">
    <property type="entry name" value="Zinc/RING finger domain, C3HC4 (zinc finger)"/>
    <property type="match status" value="1"/>
</dbReference>
<dbReference type="Gene3D" id="2.60.120.920">
    <property type="match status" value="1"/>
</dbReference>
<dbReference type="Pfam" id="PF25576">
    <property type="entry name" value="TPR_RNF123"/>
    <property type="match status" value="1"/>
</dbReference>
<evidence type="ECO:0000256" key="5">
    <source>
        <dbReference type="ARBA" id="ARBA00022771"/>
    </source>
</evidence>
<dbReference type="GO" id="GO:0006511">
    <property type="term" value="P:ubiquitin-dependent protein catabolic process"/>
    <property type="evidence" value="ECO:0007669"/>
    <property type="project" value="InterPro"/>
</dbReference>
<dbReference type="GO" id="GO:0034450">
    <property type="term" value="F:ubiquitin-ubiquitin ligase activity"/>
    <property type="evidence" value="ECO:0007669"/>
    <property type="project" value="InterPro"/>
</dbReference>
<evidence type="ECO:0000259" key="9">
    <source>
        <dbReference type="PROSITE" id="PS50089"/>
    </source>
</evidence>
<dbReference type="InterPro" id="IPR045129">
    <property type="entry name" value="RNF123/RKP/RSPRY1"/>
</dbReference>
<keyword evidence="6" id="KW-0833">Ubl conjugation pathway</keyword>
<dbReference type="FunFam" id="3.30.40.10:FF:000133">
    <property type="entry name" value="E3 ubiquitin-protein ligase RNF123"/>
    <property type="match status" value="1"/>
</dbReference>
<dbReference type="InterPro" id="IPR019474">
    <property type="entry name" value="Ub_conjug_fac_E4_core"/>
</dbReference>
<evidence type="ECO:0000313" key="11">
    <source>
        <dbReference type="EMBL" id="JAT63214.1"/>
    </source>
</evidence>
<comment type="catalytic activity">
    <reaction evidence="1">
        <text>S-ubiquitinyl-[E2 ubiquitin-conjugating enzyme]-L-cysteine + [acceptor protein]-L-lysine = [E2 ubiquitin-conjugating enzyme]-L-cysteine + N(6)-ubiquitinyl-[acceptor protein]-L-lysine.</text>
        <dbReference type="EC" id="2.3.2.27"/>
    </reaction>
</comment>
<evidence type="ECO:0000256" key="1">
    <source>
        <dbReference type="ARBA" id="ARBA00000900"/>
    </source>
</evidence>